<evidence type="ECO:0000313" key="1">
    <source>
        <dbReference type="EMBL" id="AIS53525.1"/>
    </source>
</evidence>
<organism evidence="1 2">
    <name type="scientific">Thermoanaerobacter kivui</name>
    <name type="common">Acetogenium kivui</name>
    <dbReference type="NCBI Taxonomy" id="2325"/>
    <lineage>
        <taxon>Bacteria</taxon>
        <taxon>Bacillati</taxon>
        <taxon>Bacillota</taxon>
        <taxon>Clostridia</taxon>
        <taxon>Thermoanaerobacterales</taxon>
        <taxon>Thermoanaerobacteraceae</taxon>
        <taxon>Thermoanaerobacter</taxon>
    </lineage>
</organism>
<evidence type="ECO:0000313" key="2">
    <source>
        <dbReference type="Proteomes" id="UP000029669"/>
    </source>
</evidence>
<dbReference type="InterPro" id="IPR008323">
    <property type="entry name" value="UCP033563"/>
</dbReference>
<dbReference type="HOGENOM" id="CLU_031277_0_0_9"/>
<keyword evidence="2" id="KW-1185">Reference proteome</keyword>
<dbReference type="STRING" id="2325.TKV_c24030"/>
<name>A0A097AUQ3_THEKI</name>
<proteinExistence type="predicted"/>
<dbReference type="Proteomes" id="UP000029669">
    <property type="component" value="Chromosome"/>
</dbReference>
<dbReference type="KEGG" id="tki:TKV_c24030"/>
<evidence type="ECO:0008006" key="3">
    <source>
        <dbReference type="Google" id="ProtNLM"/>
    </source>
</evidence>
<dbReference type="Pfam" id="PF06245">
    <property type="entry name" value="DUF1015"/>
    <property type="match status" value="1"/>
</dbReference>
<dbReference type="PIRSF" id="PIRSF033563">
    <property type="entry name" value="UCP033563"/>
    <property type="match status" value="1"/>
</dbReference>
<accession>A0A097AUQ3</accession>
<dbReference type="AlphaFoldDB" id="A0A097AUQ3"/>
<dbReference type="PANTHER" id="PTHR36454">
    <property type="entry name" value="LMO2823 PROTEIN"/>
    <property type="match status" value="1"/>
</dbReference>
<dbReference type="EMBL" id="CP009170">
    <property type="protein sequence ID" value="AIS53525.1"/>
    <property type="molecule type" value="Genomic_DNA"/>
</dbReference>
<sequence length="463" mass="53347">MSGRNNSTPSSVLCSISIYFKEIISKISLNSTLSLQFVLEQSERMWVNMATIKPFKAIRPAPHLADKVASLPYDVVNSEEARELVKGNSYSFLHVDRSEVDLDPSINLYDKIVYQKAKENFDKMLKEGVLIKDTEDYYYIYREIMDGRIQVGLVATACVDDYLNGIIKKHELTLPEKEEDRINHMDYCDAHTSPVFLTYKANQEIKDLLSSWVRGKNPIYDFVSDDGIRHTVWVINDRSLIDRITSIFKGIDYLYIADGHHRSAASVKIGLKRRQQHPSYDGSEEFNYFLSVLVPHDEVHIMAYNRVVKDLNGYSEEEFIDKVKEKFIVENYENKGPFNPTEKHTFGMYLSGRWYKLTAKESTFDSTDPIDRLDVSILQKNLLDPILGIKDPRRDKRIDFVGGIRGLEELERRVKTNMKVAFSIFPTTVDDLIAVADAGKIMPPKSTWFEPKLRSGLFVHELK</sequence>
<protein>
    <recommendedName>
        <fullName evidence="3">SpoOJ/ParA/ParB/repB family protein</fullName>
    </recommendedName>
</protein>
<gene>
    <name evidence="1" type="ORF">TKV_c24030</name>
</gene>
<dbReference type="PANTHER" id="PTHR36454:SF1">
    <property type="entry name" value="DUF1015 DOMAIN-CONTAINING PROTEIN"/>
    <property type="match status" value="1"/>
</dbReference>
<dbReference type="eggNOG" id="COG4198">
    <property type="taxonomic scope" value="Bacteria"/>
</dbReference>
<reference evidence="2" key="1">
    <citation type="journal article" date="2015" name="Genome Announc.">
        <title>Whole-Genome Sequences of 80 Environmental and Clinical Isolates of Burkholderia pseudomallei.</title>
        <authorList>
            <person name="Johnson S.L."/>
            <person name="Baker A.L."/>
            <person name="Chain P.S."/>
            <person name="Currie B.J."/>
            <person name="Daligault H.E."/>
            <person name="Davenport K.W."/>
            <person name="Davis C.B."/>
            <person name="Inglis T.J."/>
            <person name="Kaestli M."/>
            <person name="Koren S."/>
            <person name="Mayo M."/>
            <person name="Merritt A.J."/>
            <person name="Price E.P."/>
            <person name="Sarovich D.S."/>
            <person name="Warner J."/>
            <person name="Rosovitz M.J."/>
        </authorList>
    </citation>
    <scope>NUCLEOTIDE SEQUENCE [LARGE SCALE GENOMIC DNA]</scope>
    <source>
        <strain evidence="2">DSM 2030</strain>
    </source>
</reference>